<dbReference type="UniPathway" id="UPA00049">
    <property type="reaction ID" value="UER00059"/>
</dbReference>
<dbReference type="InterPro" id="IPR012001">
    <property type="entry name" value="Thiamin_PyroP_enz_TPP-bd_dom"/>
</dbReference>
<feature type="domain" description="Thiamine pyrophosphate enzyme central" evidence="13">
    <location>
        <begin position="196"/>
        <end position="332"/>
    </location>
</feature>
<reference evidence="17" key="1">
    <citation type="journal article" date="2020" name="mSystems">
        <title>Genome- and Community-Level Interaction Insights into Carbon Utilization and Element Cycling Functions of Hydrothermarchaeota in Hydrothermal Sediment.</title>
        <authorList>
            <person name="Zhou Z."/>
            <person name="Liu Y."/>
            <person name="Xu W."/>
            <person name="Pan J."/>
            <person name="Luo Z.H."/>
            <person name="Li M."/>
        </authorList>
    </citation>
    <scope>NUCLEOTIDE SEQUENCE [LARGE SCALE GENOMIC DNA]</scope>
    <source>
        <strain evidence="17">SpSt-637</strain>
        <strain evidence="16">SpSt-667</strain>
    </source>
</reference>
<comment type="cofactor">
    <cofactor evidence="12">
        <name>thiamine diphosphate</name>
        <dbReference type="ChEBI" id="CHEBI:58937"/>
    </cofactor>
    <text evidence="12">Binds 1 thiamine pyrophosphate per subunit.</text>
</comment>
<dbReference type="NCBIfam" id="TIGR00118">
    <property type="entry name" value="acolac_lg"/>
    <property type="match status" value="1"/>
</dbReference>
<dbReference type="GO" id="GO:0019164">
    <property type="term" value="F:pyruvate synthase activity"/>
    <property type="evidence" value="ECO:0007669"/>
    <property type="project" value="UniProtKB-ARBA"/>
</dbReference>
<feature type="domain" description="Thiamine pyrophosphate enzyme N-terminal TPP-binding" evidence="15">
    <location>
        <begin position="1"/>
        <end position="118"/>
    </location>
</feature>
<feature type="domain" description="Thiamine pyrophosphate enzyme TPP-binding" evidence="14">
    <location>
        <begin position="394"/>
        <end position="541"/>
    </location>
</feature>
<evidence type="ECO:0000259" key="14">
    <source>
        <dbReference type="Pfam" id="PF02775"/>
    </source>
</evidence>
<dbReference type="SUPFAM" id="SSF52518">
    <property type="entry name" value="Thiamin diphosphate-binding fold (THDP-binding)"/>
    <property type="match status" value="2"/>
</dbReference>
<dbReference type="SUPFAM" id="SSF52467">
    <property type="entry name" value="DHS-like NAD/FAD-binding domain"/>
    <property type="match status" value="1"/>
</dbReference>
<dbReference type="PROSITE" id="PS00187">
    <property type="entry name" value="TPP_ENZYMES"/>
    <property type="match status" value="1"/>
</dbReference>
<keyword evidence="10 12" id="KW-0100">Branched-chain amino acid biosynthesis</keyword>
<evidence type="ECO:0000256" key="1">
    <source>
        <dbReference type="ARBA" id="ARBA00004974"/>
    </source>
</evidence>
<evidence type="ECO:0000313" key="17">
    <source>
        <dbReference type="EMBL" id="HGQ64395.1"/>
    </source>
</evidence>
<dbReference type="InterPro" id="IPR012846">
    <property type="entry name" value="Acetolactate_synth_lsu"/>
</dbReference>
<gene>
    <name evidence="17" type="ORF">ENU08_04035</name>
    <name evidence="16" type="ORF">ENU41_02165</name>
</gene>
<evidence type="ECO:0000259" key="13">
    <source>
        <dbReference type="Pfam" id="PF00205"/>
    </source>
</evidence>
<dbReference type="EMBL" id="DTCK01000012">
    <property type="protein sequence ID" value="HGQ35469.1"/>
    <property type="molecule type" value="Genomic_DNA"/>
</dbReference>
<dbReference type="InterPro" id="IPR039368">
    <property type="entry name" value="AHAS_TPP"/>
</dbReference>
<dbReference type="GO" id="GO:0009099">
    <property type="term" value="P:L-valine biosynthetic process"/>
    <property type="evidence" value="ECO:0007669"/>
    <property type="project" value="UniProtKB-UniPathway"/>
</dbReference>
<dbReference type="InterPro" id="IPR011766">
    <property type="entry name" value="TPP_enzyme_TPP-bd"/>
</dbReference>
<comment type="pathway">
    <text evidence="2 12">Amino-acid biosynthesis; L-valine biosynthesis; L-valine from pyruvate: step 1/4.</text>
</comment>
<dbReference type="AlphaFoldDB" id="A0A7C4JK11"/>
<dbReference type="InterPro" id="IPR012000">
    <property type="entry name" value="Thiamin_PyroP_enz_cen_dom"/>
</dbReference>
<protein>
    <recommendedName>
        <fullName evidence="12">Acetolactate synthase</fullName>
        <ecNumber evidence="12">2.2.1.6</ecNumber>
    </recommendedName>
</protein>
<dbReference type="InterPro" id="IPR029061">
    <property type="entry name" value="THDP-binding"/>
</dbReference>
<dbReference type="CDD" id="cd02015">
    <property type="entry name" value="TPP_AHAS"/>
    <property type="match status" value="1"/>
</dbReference>
<proteinExistence type="inferred from homology"/>
<sequence>MTGAEALVESLIREGVKVIFGIPGLSNMKFYDVLYDYVKGGYIRTILVRHEQAAAHAADGYARTVGFPGVCTATSGPGALNLVTGIATAYWDSSPVIAVTGQVPMSSMGKMAFQEADMVGVMQNISKFVIRLNDVNEIPMWVKNAFYIALSGRPGPVIIDVPRDLWVKPMNGFKLLEKPLVKGYEEFRLRADSITIKKAVKLLIDAEKPLILVGAGVLWSNAVYEVLTLSDLLVAPIVSTLLGKSAIPHDYPLYLGMMGYYGRAEANQAFLESDTILIIGARVSDRTLPSYKDIVDMKKKIIMVNIDPTDIERQQFDVSVGLVGDAKTVLKEMISTLVSVGVRCNRSEWIKRIKELKDYYERVYYEDDGKGLKPWRVLKSIRDVLPRDAIVTTGVGQHQMWTALFWDVLKPRTYITSGGMGTMGFGFPAALGAKVAKPSSTVVDLDGDGSFLMTVNNLPVAVEENLPVIVAVFDNRCLGLVRQVQDMFFGGRTISVELGYKTDFVKLAEAFGALGFDAQSYEDVGVAFRKALKEDATAVIRIPIPENENALPTLPPGGSLREMIIRAAGKTS</sequence>
<evidence type="ECO:0000256" key="11">
    <source>
        <dbReference type="ARBA" id="ARBA00048893"/>
    </source>
</evidence>
<dbReference type="CDD" id="cd07035">
    <property type="entry name" value="TPP_PYR_POX_like"/>
    <property type="match status" value="1"/>
</dbReference>
<keyword evidence="8 12" id="KW-0460">Magnesium</keyword>
<comment type="pathway">
    <text evidence="1 12">Amino-acid biosynthesis; L-isoleucine biosynthesis; L-isoleucine from 2-oxobutanoate: step 1/4.</text>
</comment>
<evidence type="ECO:0000256" key="4">
    <source>
        <dbReference type="ARBA" id="ARBA00011631"/>
    </source>
</evidence>
<keyword evidence="9 12" id="KW-0786">Thiamine pyrophosphate</keyword>
<evidence type="ECO:0000256" key="2">
    <source>
        <dbReference type="ARBA" id="ARBA00005025"/>
    </source>
</evidence>
<dbReference type="Pfam" id="PF02776">
    <property type="entry name" value="TPP_enzyme_N"/>
    <property type="match status" value="1"/>
</dbReference>
<comment type="similarity">
    <text evidence="3 12">Belongs to the TPP enzyme family.</text>
</comment>
<evidence type="ECO:0000256" key="8">
    <source>
        <dbReference type="ARBA" id="ARBA00022842"/>
    </source>
</evidence>
<dbReference type="Gene3D" id="3.40.50.970">
    <property type="match status" value="2"/>
</dbReference>
<dbReference type="GO" id="GO:0050660">
    <property type="term" value="F:flavin adenine dinucleotide binding"/>
    <property type="evidence" value="ECO:0007669"/>
    <property type="project" value="InterPro"/>
</dbReference>
<evidence type="ECO:0000256" key="12">
    <source>
        <dbReference type="RuleBase" id="RU003591"/>
    </source>
</evidence>
<comment type="subunit">
    <text evidence="4">Heterodimer composed of an alpha and a beta subunit.</text>
</comment>
<dbReference type="Pfam" id="PF00205">
    <property type="entry name" value="TPP_enzyme_M"/>
    <property type="match status" value="1"/>
</dbReference>
<dbReference type="PANTHER" id="PTHR18968">
    <property type="entry name" value="THIAMINE PYROPHOSPHATE ENZYMES"/>
    <property type="match status" value="1"/>
</dbReference>
<dbReference type="Gene3D" id="3.40.50.1220">
    <property type="entry name" value="TPP-binding domain"/>
    <property type="match status" value="1"/>
</dbReference>
<comment type="cofactor">
    <cofactor evidence="12">
        <name>Mg(2+)</name>
        <dbReference type="ChEBI" id="CHEBI:18420"/>
    </cofactor>
    <text evidence="12">Binds 1 Mg(2+) ion per subunit.</text>
</comment>
<comment type="catalytic activity">
    <reaction evidence="11">
        <text>a 2-oxocarboxylate + 2 oxidized [2Fe-2S]-[ferredoxin] + CoA = an acyl-CoA + 2 reduced [2Fe-2S]-[ferredoxin] + CO2 + H(+)</text>
        <dbReference type="Rhea" id="RHEA:42316"/>
        <dbReference type="Rhea" id="RHEA-COMP:10000"/>
        <dbReference type="Rhea" id="RHEA-COMP:10001"/>
        <dbReference type="ChEBI" id="CHEBI:15378"/>
        <dbReference type="ChEBI" id="CHEBI:16526"/>
        <dbReference type="ChEBI" id="CHEBI:33737"/>
        <dbReference type="ChEBI" id="CHEBI:33738"/>
        <dbReference type="ChEBI" id="CHEBI:35179"/>
        <dbReference type="ChEBI" id="CHEBI:57287"/>
        <dbReference type="ChEBI" id="CHEBI:58342"/>
        <dbReference type="EC" id="1.2.7.11"/>
    </reaction>
</comment>
<dbReference type="GO" id="GO:0030976">
    <property type="term" value="F:thiamine pyrophosphate binding"/>
    <property type="evidence" value="ECO:0007669"/>
    <property type="project" value="UniProtKB-UniRule"/>
</dbReference>
<dbReference type="Pfam" id="PF02775">
    <property type="entry name" value="TPP_enzyme_C"/>
    <property type="match status" value="1"/>
</dbReference>
<evidence type="ECO:0000256" key="7">
    <source>
        <dbReference type="ARBA" id="ARBA00022723"/>
    </source>
</evidence>
<organism evidence="17">
    <name type="scientific">Ignisphaera aggregans</name>
    <dbReference type="NCBI Taxonomy" id="334771"/>
    <lineage>
        <taxon>Archaea</taxon>
        <taxon>Thermoproteota</taxon>
        <taxon>Thermoprotei</taxon>
        <taxon>Desulfurococcales</taxon>
        <taxon>Desulfurococcaceae</taxon>
        <taxon>Ignisphaera</taxon>
    </lineage>
</organism>
<keyword evidence="7 12" id="KW-0479">Metal-binding</keyword>
<dbReference type="GO" id="GO:0018491">
    <property type="term" value="F:2-oxobutyrate synthase activity"/>
    <property type="evidence" value="ECO:0007669"/>
    <property type="project" value="UniProtKB-ARBA"/>
</dbReference>
<dbReference type="NCBIfam" id="NF005039">
    <property type="entry name" value="PRK06456.1"/>
    <property type="match status" value="1"/>
</dbReference>
<name>A0A7C4JK11_9CREN</name>
<dbReference type="InterPro" id="IPR029035">
    <property type="entry name" value="DHS-like_NAD/FAD-binding_dom"/>
</dbReference>
<accession>A0A7C4JK11</accession>
<keyword evidence="6 12" id="KW-0808">Transferase</keyword>
<dbReference type="GO" id="GO:0003984">
    <property type="term" value="F:acetolactate synthase activity"/>
    <property type="evidence" value="ECO:0007669"/>
    <property type="project" value="UniProtKB-EC"/>
</dbReference>
<evidence type="ECO:0000256" key="3">
    <source>
        <dbReference type="ARBA" id="ARBA00007812"/>
    </source>
</evidence>
<dbReference type="PANTHER" id="PTHR18968:SF13">
    <property type="entry name" value="ACETOLACTATE SYNTHASE CATALYTIC SUBUNIT, MITOCHONDRIAL"/>
    <property type="match status" value="1"/>
</dbReference>
<dbReference type="UniPathway" id="UPA00047">
    <property type="reaction ID" value="UER00055"/>
</dbReference>
<keyword evidence="5 12" id="KW-0028">Amino-acid biosynthesis</keyword>
<dbReference type="EMBL" id="DTBD01000028">
    <property type="protein sequence ID" value="HGQ64395.1"/>
    <property type="molecule type" value="Genomic_DNA"/>
</dbReference>
<dbReference type="InterPro" id="IPR045229">
    <property type="entry name" value="TPP_enz"/>
</dbReference>
<evidence type="ECO:0000259" key="15">
    <source>
        <dbReference type="Pfam" id="PF02776"/>
    </source>
</evidence>
<evidence type="ECO:0000313" key="16">
    <source>
        <dbReference type="EMBL" id="HGQ35469.1"/>
    </source>
</evidence>
<evidence type="ECO:0000256" key="9">
    <source>
        <dbReference type="ARBA" id="ARBA00023052"/>
    </source>
</evidence>
<dbReference type="InterPro" id="IPR000399">
    <property type="entry name" value="TPP-bd_CS"/>
</dbReference>
<dbReference type="FunFam" id="3.40.50.970:FF:000007">
    <property type="entry name" value="Acetolactate synthase"/>
    <property type="match status" value="1"/>
</dbReference>
<dbReference type="GO" id="GO:0000287">
    <property type="term" value="F:magnesium ion binding"/>
    <property type="evidence" value="ECO:0007669"/>
    <property type="project" value="UniProtKB-UniRule"/>
</dbReference>
<evidence type="ECO:0000256" key="6">
    <source>
        <dbReference type="ARBA" id="ARBA00022679"/>
    </source>
</evidence>
<comment type="caution">
    <text evidence="17">The sequence shown here is derived from an EMBL/GenBank/DDBJ whole genome shotgun (WGS) entry which is preliminary data.</text>
</comment>
<evidence type="ECO:0000256" key="5">
    <source>
        <dbReference type="ARBA" id="ARBA00022605"/>
    </source>
</evidence>
<dbReference type="GO" id="GO:0009097">
    <property type="term" value="P:isoleucine biosynthetic process"/>
    <property type="evidence" value="ECO:0007669"/>
    <property type="project" value="UniProtKB-UniPathway"/>
</dbReference>
<comment type="catalytic activity">
    <reaction evidence="12">
        <text>2 pyruvate + H(+) = (2S)-2-acetolactate + CO2</text>
        <dbReference type="Rhea" id="RHEA:25249"/>
        <dbReference type="ChEBI" id="CHEBI:15361"/>
        <dbReference type="ChEBI" id="CHEBI:15378"/>
        <dbReference type="ChEBI" id="CHEBI:16526"/>
        <dbReference type="ChEBI" id="CHEBI:58476"/>
        <dbReference type="EC" id="2.2.1.6"/>
    </reaction>
</comment>
<dbReference type="GO" id="GO:0005948">
    <property type="term" value="C:acetolactate synthase complex"/>
    <property type="evidence" value="ECO:0007669"/>
    <property type="project" value="TreeGrafter"/>
</dbReference>
<evidence type="ECO:0000256" key="10">
    <source>
        <dbReference type="ARBA" id="ARBA00023304"/>
    </source>
</evidence>
<dbReference type="EC" id="2.2.1.6" evidence="12"/>